<evidence type="ECO:0000256" key="1">
    <source>
        <dbReference type="SAM" id="Phobius"/>
    </source>
</evidence>
<feature type="transmembrane region" description="Helical" evidence="1">
    <location>
        <begin position="20"/>
        <end position="36"/>
    </location>
</feature>
<feature type="domain" description="Putative collagen-binding" evidence="2">
    <location>
        <begin position="370"/>
        <end position="458"/>
    </location>
</feature>
<name>A0A2R3Z2X6_9FLAO</name>
<dbReference type="InterPro" id="IPR017853">
    <property type="entry name" value="GH"/>
</dbReference>
<dbReference type="InterPro" id="IPR024749">
    <property type="entry name" value="Collagen-bd_put"/>
</dbReference>
<evidence type="ECO:0000259" key="3">
    <source>
        <dbReference type="Pfam" id="PF13204"/>
    </source>
</evidence>
<dbReference type="PANTHER" id="PTHR37836">
    <property type="entry name" value="LMO1036 PROTEIN"/>
    <property type="match status" value="1"/>
</dbReference>
<keyword evidence="5" id="KW-1185">Reference proteome</keyword>
<gene>
    <name evidence="4" type="ORF">C7S20_04625</name>
</gene>
<dbReference type="Gene3D" id="3.20.20.80">
    <property type="entry name" value="Glycosidases"/>
    <property type="match status" value="1"/>
</dbReference>
<dbReference type="InterPro" id="IPR025277">
    <property type="entry name" value="Apiosidase-like_cat_dom"/>
</dbReference>
<feature type="domain" description="Apiosidase-like catalytic" evidence="3">
    <location>
        <begin position="46"/>
        <end position="365"/>
    </location>
</feature>
<dbReference type="Pfam" id="PF13204">
    <property type="entry name" value="Apiosidase"/>
    <property type="match status" value="1"/>
</dbReference>
<dbReference type="Proteomes" id="UP000241507">
    <property type="component" value="Chromosome"/>
</dbReference>
<dbReference type="Pfam" id="PF12904">
    <property type="entry name" value="Collagen_bind_2"/>
    <property type="match status" value="1"/>
</dbReference>
<protein>
    <submittedName>
        <fullName evidence="4">Endoglucanase</fullName>
    </submittedName>
</protein>
<evidence type="ECO:0000259" key="2">
    <source>
        <dbReference type="Pfam" id="PF12904"/>
    </source>
</evidence>
<organism evidence="4 5">
    <name type="scientific">Christiangramia fulva</name>
    <dbReference type="NCBI Taxonomy" id="2126553"/>
    <lineage>
        <taxon>Bacteria</taxon>
        <taxon>Pseudomonadati</taxon>
        <taxon>Bacteroidota</taxon>
        <taxon>Flavobacteriia</taxon>
        <taxon>Flavobacteriales</taxon>
        <taxon>Flavobacteriaceae</taxon>
        <taxon>Christiangramia</taxon>
    </lineage>
</organism>
<keyword evidence="1" id="KW-0472">Membrane</keyword>
<dbReference type="PANTHER" id="PTHR37836:SF3">
    <property type="entry name" value="ENDOGLUCANASE"/>
    <property type="match status" value="1"/>
</dbReference>
<proteinExistence type="predicted"/>
<dbReference type="KEGG" id="grs:C7S20_04625"/>
<keyword evidence="1" id="KW-0812">Transmembrane</keyword>
<accession>A0A2R3Z2X6</accession>
<dbReference type="EMBL" id="CP028136">
    <property type="protein sequence ID" value="AVR44606.1"/>
    <property type="molecule type" value="Genomic_DNA"/>
</dbReference>
<sequence length="461" mass="53182">MNCEIQLISIFFFSFKKLRMLFVWTAIILIPISFYSQKTAFLKISRDHHFLETETGEPFFWMGDTAWELLHTLNREEIIKYLDDRKQKGFSVIQTVILAELNGLNLANAYGEKPLLQNNPARINEKYFTHLDFLLKEADKRGLYIGLLPTWGDKFNKKWGIGPEVFTPENAEAYGLLLGKRYRNNSNIIWILGGDRVPETEEQYEIINSLARGLKTEDPNHLISYHPSGGKIASNYIDEEWLDIDMFQSGHSSLAKEYEYIQNRDSHGFIRPVINGEARYEDIPDRFWEEEDFGRLDATDIRISAYWSLLAGAAGYTYGSNDIWQMYSEGKIPSLDARLGWKKAMGLPGAQQMKYLREFFTSFEWEKLQPAQNLISSENPEDTAYVAASQAADFALFYTPEGRSFQVNLDHLNFKTSEGYWFNPRSGTSIEIAESNIFKNNIFKTPSSGKGQDWLLVLLSR</sequence>
<dbReference type="AlphaFoldDB" id="A0A2R3Z2X6"/>
<dbReference type="SUPFAM" id="SSF51445">
    <property type="entry name" value="(Trans)glycosidases"/>
    <property type="match status" value="1"/>
</dbReference>
<evidence type="ECO:0000313" key="4">
    <source>
        <dbReference type="EMBL" id="AVR44606.1"/>
    </source>
</evidence>
<keyword evidence="1" id="KW-1133">Transmembrane helix</keyword>
<evidence type="ECO:0000313" key="5">
    <source>
        <dbReference type="Proteomes" id="UP000241507"/>
    </source>
</evidence>
<dbReference type="OrthoDB" id="59486at2"/>
<reference evidence="5" key="1">
    <citation type="submission" date="2018-03" db="EMBL/GenBank/DDBJ databases">
        <title>Gramella fulva sp. nov., isolated from a dry surface of tidal flat.</title>
        <authorList>
            <person name="Hwang S.H."/>
            <person name="Hwang W.M."/>
            <person name="Kang K."/>
            <person name="Ahn T.-Y."/>
        </authorList>
    </citation>
    <scope>NUCLEOTIDE SEQUENCE [LARGE SCALE GENOMIC DNA]</scope>
    <source>
        <strain evidence="5">SH35</strain>
    </source>
</reference>